<evidence type="ECO:0000256" key="7">
    <source>
        <dbReference type="ARBA" id="ARBA00023163"/>
    </source>
</evidence>
<dbReference type="CDD" id="cd00018">
    <property type="entry name" value="AP2"/>
    <property type="match status" value="1"/>
</dbReference>
<evidence type="ECO:0000313" key="13">
    <source>
        <dbReference type="Proteomes" id="UP000593564"/>
    </source>
</evidence>
<reference evidence="12 13" key="2">
    <citation type="submission" date="2020-07" db="EMBL/GenBank/DDBJ databases">
        <title>Genome assembly of wild tea tree DASZ reveals pedigree and selection history of tea varieties.</title>
        <authorList>
            <person name="Zhang W."/>
        </authorList>
    </citation>
    <scope>NUCLEOTIDE SEQUENCE [LARGE SCALE GENOMIC DNA]</scope>
    <source>
        <strain evidence="13">cv. G240</strain>
        <tissue evidence="12">Leaf</tissue>
    </source>
</reference>
<evidence type="ECO:0000256" key="6">
    <source>
        <dbReference type="ARBA" id="ARBA00023159"/>
    </source>
</evidence>
<evidence type="ECO:0000313" key="12">
    <source>
        <dbReference type="EMBL" id="KAF5941025.1"/>
    </source>
</evidence>
<keyword evidence="4" id="KW-0346">Stress response</keyword>
<dbReference type="Pfam" id="PF00847">
    <property type="entry name" value="AP2"/>
    <property type="match status" value="1"/>
</dbReference>
<dbReference type="PANTHER" id="PTHR31241">
    <property type="entry name" value="DEHYDRATION-RESPONSIVE ELEMENT-BINDING PROTEIN 2C"/>
    <property type="match status" value="1"/>
</dbReference>
<keyword evidence="8" id="KW-0539">Nucleus</keyword>
<dbReference type="GO" id="GO:0045893">
    <property type="term" value="P:positive regulation of DNA-templated transcription"/>
    <property type="evidence" value="ECO:0007669"/>
    <property type="project" value="TreeGrafter"/>
</dbReference>
<feature type="region of interest" description="Disordered" evidence="10">
    <location>
        <begin position="29"/>
        <end position="48"/>
    </location>
</feature>
<keyword evidence="7" id="KW-0804">Transcription</keyword>
<feature type="domain" description="AP2/ERF" evidence="11">
    <location>
        <begin position="73"/>
        <end position="134"/>
    </location>
</feature>
<protein>
    <recommendedName>
        <fullName evidence="11">AP2/ERF domain-containing protein</fullName>
    </recommendedName>
</protein>
<dbReference type="PANTHER" id="PTHR31241:SF62">
    <property type="entry name" value="DEHYDRATION-RESPONSIVE ELEMENT-BINDING PROTEIN 2D"/>
    <property type="match status" value="1"/>
</dbReference>
<keyword evidence="13" id="KW-1185">Reference proteome</keyword>
<dbReference type="Proteomes" id="UP000593564">
    <property type="component" value="Unassembled WGS sequence"/>
</dbReference>
<dbReference type="InterPro" id="IPR001471">
    <property type="entry name" value="AP2/ERF_dom"/>
</dbReference>
<evidence type="ECO:0000256" key="3">
    <source>
        <dbReference type="ARBA" id="ARBA00023015"/>
    </source>
</evidence>
<dbReference type="InterPro" id="IPR036955">
    <property type="entry name" value="AP2/ERF_dom_sf"/>
</dbReference>
<evidence type="ECO:0000256" key="1">
    <source>
        <dbReference type="ARBA" id="ARBA00004123"/>
    </source>
</evidence>
<dbReference type="GO" id="GO:0006952">
    <property type="term" value="P:defense response"/>
    <property type="evidence" value="ECO:0007669"/>
    <property type="project" value="UniProtKB-KW"/>
</dbReference>
<keyword evidence="3" id="KW-0805">Transcription regulation</keyword>
<comment type="subcellular location">
    <subcellularLocation>
        <location evidence="1">Nucleus</location>
    </subcellularLocation>
</comment>
<evidence type="ECO:0000256" key="2">
    <source>
        <dbReference type="ARBA" id="ARBA00022821"/>
    </source>
</evidence>
<dbReference type="FunFam" id="3.30.730.10:FF:000001">
    <property type="entry name" value="Ethylene-responsive transcription factor 2"/>
    <property type="match status" value="1"/>
</dbReference>
<dbReference type="PRINTS" id="PR00367">
    <property type="entry name" value="ETHRSPELEMNT"/>
</dbReference>
<dbReference type="AlphaFoldDB" id="A0A7J7GLC5"/>
<proteinExistence type="inferred from homology"/>
<name>A0A7J7GLC5_CAMSI</name>
<dbReference type="InterPro" id="IPR016177">
    <property type="entry name" value="DNA-bd_dom_sf"/>
</dbReference>
<dbReference type="GO" id="GO:0000976">
    <property type="term" value="F:transcription cis-regulatory region binding"/>
    <property type="evidence" value="ECO:0007669"/>
    <property type="project" value="TreeGrafter"/>
</dbReference>
<dbReference type="GO" id="GO:0003700">
    <property type="term" value="F:DNA-binding transcription factor activity"/>
    <property type="evidence" value="ECO:0007669"/>
    <property type="project" value="InterPro"/>
</dbReference>
<evidence type="ECO:0000256" key="9">
    <source>
        <dbReference type="ARBA" id="ARBA00024343"/>
    </source>
</evidence>
<keyword evidence="6" id="KW-0010">Activator</keyword>
<sequence>MLSEVVYKKQRKRPRNAFESIEETLLEWKNNRSQNQSNSSEEIEAKRRRKFPVKGLRKGCMQGKGGPENLGCVYRGVRQRTWGKWVAEIREPICKTRKPRRLWLGTFSTAVDAALSYDKAARVLYGSDAILNFPSSQTDLITKSTTMLGNCVVDEEEKVVKQECSDAMLSFPGNQTERMELSKELDSITKSTVSEPDNEMLIKLEDKMSEDSKISEDCETEELKVVKIEVTVKEFKPIIEVVTPTNSEIAKEKIAETTRERESCSIEDDNNVEHGCLQHVKEETGITDFEPSRPIGSDEFEPGQDGKCHSGKIRSYDEGKLQCEMPSDDSYRLQDLKENFFSTDETSDIKTFGATMVRQDWLYGSDHFNYCYDPMIFKEQLHYLETFLMEDEFESQPQWPNSPLENGNECEFFGNWLTDESCGTELSRVDSKDGSKEGIRDFDYWSQSPEAQNYMCNYEPNSELQQERKCDDFGPYVFFSDSKLQRKRPHGVAYEFSHSQGTKHSDNVVETLTTEEYNCDFLNVDLIEDYGLLD</sequence>
<reference evidence="13" key="1">
    <citation type="journal article" date="2020" name="Nat. Commun.">
        <title>Genome assembly of wild tea tree DASZ reveals pedigree and selection history of tea varieties.</title>
        <authorList>
            <person name="Zhang W."/>
            <person name="Zhang Y."/>
            <person name="Qiu H."/>
            <person name="Guo Y."/>
            <person name="Wan H."/>
            <person name="Zhang X."/>
            <person name="Scossa F."/>
            <person name="Alseekh S."/>
            <person name="Zhang Q."/>
            <person name="Wang P."/>
            <person name="Xu L."/>
            <person name="Schmidt M.H."/>
            <person name="Jia X."/>
            <person name="Li D."/>
            <person name="Zhu A."/>
            <person name="Guo F."/>
            <person name="Chen W."/>
            <person name="Ni D."/>
            <person name="Usadel B."/>
            <person name="Fernie A.R."/>
            <person name="Wen W."/>
        </authorList>
    </citation>
    <scope>NUCLEOTIDE SEQUENCE [LARGE SCALE GENOMIC DNA]</scope>
    <source>
        <strain evidence="13">cv. G240</strain>
    </source>
</reference>
<accession>A0A7J7GLC5</accession>
<dbReference type="SMART" id="SM00380">
    <property type="entry name" value="AP2"/>
    <property type="match status" value="1"/>
</dbReference>
<feature type="region of interest" description="Disordered" evidence="10">
    <location>
        <begin position="287"/>
        <end position="309"/>
    </location>
</feature>
<comment type="similarity">
    <text evidence="9">Belongs to the AP2/ERF transcription factor family. ERF subfamily.</text>
</comment>
<evidence type="ECO:0000256" key="8">
    <source>
        <dbReference type="ARBA" id="ARBA00023242"/>
    </source>
</evidence>
<dbReference type="Gene3D" id="3.30.730.10">
    <property type="entry name" value="AP2/ERF domain"/>
    <property type="match status" value="1"/>
</dbReference>
<evidence type="ECO:0000256" key="4">
    <source>
        <dbReference type="ARBA" id="ARBA00023016"/>
    </source>
</evidence>
<organism evidence="12 13">
    <name type="scientific">Camellia sinensis</name>
    <name type="common">Tea plant</name>
    <name type="synonym">Thea sinensis</name>
    <dbReference type="NCBI Taxonomy" id="4442"/>
    <lineage>
        <taxon>Eukaryota</taxon>
        <taxon>Viridiplantae</taxon>
        <taxon>Streptophyta</taxon>
        <taxon>Embryophyta</taxon>
        <taxon>Tracheophyta</taxon>
        <taxon>Spermatophyta</taxon>
        <taxon>Magnoliopsida</taxon>
        <taxon>eudicotyledons</taxon>
        <taxon>Gunneridae</taxon>
        <taxon>Pentapetalae</taxon>
        <taxon>asterids</taxon>
        <taxon>Ericales</taxon>
        <taxon>Theaceae</taxon>
        <taxon>Camellia</taxon>
    </lineage>
</organism>
<evidence type="ECO:0000256" key="5">
    <source>
        <dbReference type="ARBA" id="ARBA00023125"/>
    </source>
</evidence>
<evidence type="ECO:0000259" key="11">
    <source>
        <dbReference type="PROSITE" id="PS51032"/>
    </source>
</evidence>
<feature type="compositionally biased region" description="Low complexity" evidence="10">
    <location>
        <begin position="31"/>
        <end position="40"/>
    </location>
</feature>
<comment type="caution">
    <text evidence="12">The sequence shown here is derived from an EMBL/GenBank/DDBJ whole genome shotgun (WGS) entry which is preliminary data.</text>
</comment>
<dbReference type="SUPFAM" id="SSF54171">
    <property type="entry name" value="DNA-binding domain"/>
    <property type="match status" value="1"/>
</dbReference>
<dbReference type="PROSITE" id="PS51032">
    <property type="entry name" value="AP2_ERF"/>
    <property type="match status" value="1"/>
</dbReference>
<keyword evidence="2" id="KW-0611">Plant defense</keyword>
<evidence type="ECO:0000256" key="10">
    <source>
        <dbReference type="SAM" id="MobiDB-lite"/>
    </source>
</evidence>
<dbReference type="EMBL" id="JACBKZ010000010">
    <property type="protein sequence ID" value="KAF5941025.1"/>
    <property type="molecule type" value="Genomic_DNA"/>
</dbReference>
<dbReference type="GO" id="GO:0005634">
    <property type="term" value="C:nucleus"/>
    <property type="evidence" value="ECO:0007669"/>
    <property type="project" value="UniProtKB-SubCell"/>
</dbReference>
<gene>
    <name evidence="12" type="ORF">HYC85_022192</name>
</gene>
<keyword evidence="5" id="KW-0238">DNA-binding</keyword>